<sequence>MKHSITATVNKGIISLIKRALFCGVTLFLSLSIYAQDIEQEKIDHFIDYIEQNNRAVGSISIFKGIQKFITEILVSKIFRTYNLTNIPLTR</sequence>
<accession>A0ABT8D2Z7</accession>
<reference evidence="2" key="1">
    <citation type="journal article" date="2019" name="Int. J. Syst. Evol. Microbiol.">
        <title>The Global Catalogue of Microorganisms (GCM) 10K type strain sequencing project: providing services to taxonomists for standard genome sequencing and annotation.</title>
        <authorList>
            <consortium name="The Broad Institute Genomics Platform"/>
            <consortium name="The Broad Institute Genome Sequencing Center for Infectious Disease"/>
            <person name="Wu L."/>
            <person name="Ma J."/>
        </authorList>
    </citation>
    <scope>NUCLEOTIDE SEQUENCE [LARGE SCALE GENOMIC DNA]</scope>
    <source>
        <strain evidence="2">CECT 7184</strain>
    </source>
</reference>
<gene>
    <name evidence="1" type="ORF">QW060_21850</name>
</gene>
<evidence type="ECO:0000313" key="1">
    <source>
        <dbReference type="EMBL" id="MDN3709614.1"/>
    </source>
</evidence>
<dbReference type="EMBL" id="JAUFQU010000046">
    <property type="protein sequence ID" value="MDN3709614.1"/>
    <property type="molecule type" value="Genomic_DNA"/>
</dbReference>
<dbReference type="Proteomes" id="UP001242368">
    <property type="component" value="Unassembled WGS sequence"/>
</dbReference>
<protein>
    <submittedName>
        <fullName evidence="1">Uncharacterized protein</fullName>
    </submittedName>
</protein>
<name>A0ABT8D2Z7_9FLAO</name>
<proteinExistence type="predicted"/>
<keyword evidence="2" id="KW-1185">Reference proteome</keyword>
<organism evidence="1 2">
    <name type="scientific">Paenimyroides ceti</name>
    <dbReference type="NCBI Taxonomy" id="395087"/>
    <lineage>
        <taxon>Bacteria</taxon>
        <taxon>Pseudomonadati</taxon>
        <taxon>Bacteroidota</taxon>
        <taxon>Flavobacteriia</taxon>
        <taxon>Flavobacteriales</taxon>
        <taxon>Flavobacteriaceae</taxon>
        <taxon>Paenimyroides</taxon>
    </lineage>
</organism>
<evidence type="ECO:0000313" key="2">
    <source>
        <dbReference type="Proteomes" id="UP001242368"/>
    </source>
</evidence>
<comment type="caution">
    <text evidence="1">The sequence shown here is derived from an EMBL/GenBank/DDBJ whole genome shotgun (WGS) entry which is preliminary data.</text>
</comment>
<dbReference type="RefSeq" id="WP_290365141.1">
    <property type="nucleotide sequence ID" value="NZ_JAUFQU010000046.1"/>
</dbReference>